<evidence type="ECO:0000256" key="5">
    <source>
        <dbReference type="ARBA" id="ARBA00023136"/>
    </source>
</evidence>
<feature type="transmembrane region" description="Helical" evidence="6">
    <location>
        <begin position="84"/>
        <end position="104"/>
    </location>
</feature>
<keyword evidence="5 6" id="KW-0472">Membrane</keyword>
<dbReference type="Pfam" id="PF01169">
    <property type="entry name" value="GDT1"/>
    <property type="match status" value="2"/>
</dbReference>
<dbReference type="RefSeq" id="WP_221047820.1">
    <property type="nucleotide sequence ID" value="NZ_AP019782.1"/>
</dbReference>
<proteinExistence type="inferred from homology"/>
<evidence type="ECO:0000313" key="7">
    <source>
        <dbReference type="EMBL" id="BBL72892.1"/>
    </source>
</evidence>
<protein>
    <recommendedName>
        <fullName evidence="6">GDT1 family protein</fullName>
    </recommendedName>
</protein>
<evidence type="ECO:0000313" key="8">
    <source>
        <dbReference type="Proteomes" id="UP000824988"/>
    </source>
</evidence>
<accession>A0A8D4VSE5</accession>
<feature type="transmembrane region" description="Helical" evidence="6">
    <location>
        <begin position="154"/>
        <end position="174"/>
    </location>
</feature>
<sequence length="228" mass="23719">MDLSFLPSSWLSGGDLLQWSTTTGTAFLLIAAAEIGDKSQLVCMTLAARYRPWPVLLGAIAAFALLNLAAVVFGAVVAAWVPQQWVACAVAVLFGVFGIHALLIGDDEEEDEGVKAERSGHSLFATTFLLIVVAEFGDKTQLAVAGFSSTAPPAPVWLGATLALAFTSALGVWAGSSVLQRLPLTLLHRISGTVFLLLALAAAYRAAPADWAGVVGGWLRQALAGLSA</sequence>
<organism evidence="7 8">
    <name type="scientific">Methylogaea oryzae</name>
    <dbReference type="NCBI Taxonomy" id="1295382"/>
    <lineage>
        <taxon>Bacteria</taxon>
        <taxon>Pseudomonadati</taxon>
        <taxon>Pseudomonadota</taxon>
        <taxon>Gammaproteobacteria</taxon>
        <taxon>Methylococcales</taxon>
        <taxon>Methylococcaceae</taxon>
        <taxon>Methylogaea</taxon>
    </lineage>
</organism>
<dbReference type="KEGG" id="moz:MoryE10_34980"/>
<dbReference type="PANTHER" id="PTHR12608:SF1">
    <property type="entry name" value="TRANSMEMBRANE PROTEIN 165"/>
    <property type="match status" value="1"/>
</dbReference>
<reference evidence="7" key="1">
    <citation type="submission" date="2019-06" db="EMBL/GenBank/DDBJ databases">
        <title>Complete genome sequence of Methylogaea oryzae strain JCM16910.</title>
        <authorList>
            <person name="Asakawa S."/>
        </authorList>
    </citation>
    <scope>NUCLEOTIDE SEQUENCE</scope>
    <source>
        <strain evidence="7">E10</strain>
    </source>
</reference>
<gene>
    <name evidence="7" type="ORF">MoryE10_34980</name>
</gene>
<evidence type="ECO:0000256" key="3">
    <source>
        <dbReference type="ARBA" id="ARBA00022692"/>
    </source>
</evidence>
<name>A0A8D4VSE5_9GAMM</name>
<comment type="caution">
    <text evidence="6">Lacks conserved residue(s) required for the propagation of feature annotation.</text>
</comment>
<evidence type="ECO:0000256" key="2">
    <source>
        <dbReference type="ARBA" id="ARBA00009190"/>
    </source>
</evidence>
<dbReference type="InterPro" id="IPR001727">
    <property type="entry name" value="GDT1-like"/>
</dbReference>
<dbReference type="Proteomes" id="UP000824988">
    <property type="component" value="Chromosome"/>
</dbReference>
<keyword evidence="8" id="KW-1185">Reference proteome</keyword>
<comment type="subcellular location">
    <subcellularLocation>
        <location evidence="1 6">Membrane</location>
        <topology evidence="1 6">Multi-pass membrane protein</topology>
    </subcellularLocation>
</comment>
<dbReference type="GO" id="GO:0046873">
    <property type="term" value="F:metal ion transmembrane transporter activity"/>
    <property type="evidence" value="ECO:0007669"/>
    <property type="project" value="InterPro"/>
</dbReference>
<dbReference type="GO" id="GO:0016020">
    <property type="term" value="C:membrane"/>
    <property type="evidence" value="ECO:0007669"/>
    <property type="project" value="UniProtKB-SubCell"/>
</dbReference>
<evidence type="ECO:0000256" key="6">
    <source>
        <dbReference type="RuleBase" id="RU365102"/>
    </source>
</evidence>
<evidence type="ECO:0000256" key="1">
    <source>
        <dbReference type="ARBA" id="ARBA00004141"/>
    </source>
</evidence>
<feature type="transmembrane region" description="Helical" evidence="6">
    <location>
        <begin position="55"/>
        <end position="78"/>
    </location>
</feature>
<dbReference type="AlphaFoldDB" id="A0A8D4VSE5"/>
<evidence type="ECO:0000256" key="4">
    <source>
        <dbReference type="ARBA" id="ARBA00022989"/>
    </source>
</evidence>
<dbReference type="PANTHER" id="PTHR12608">
    <property type="entry name" value="TRANSMEMBRANE PROTEIN HTP-1 RELATED"/>
    <property type="match status" value="1"/>
</dbReference>
<dbReference type="EMBL" id="AP019782">
    <property type="protein sequence ID" value="BBL72892.1"/>
    <property type="molecule type" value="Genomic_DNA"/>
</dbReference>
<feature type="transmembrane region" description="Helical" evidence="6">
    <location>
        <begin position="186"/>
        <end position="207"/>
    </location>
</feature>
<keyword evidence="4 6" id="KW-1133">Transmembrane helix</keyword>
<keyword evidence="3 6" id="KW-0812">Transmembrane</keyword>
<comment type="similarity">
    <text evidence="2 6">Belongs to the GDT1 family.</text>
</comment>